<dbReference type="PANTHER" id="PTHR45772">
    <property type="entry name" value="CONSERVED COMPONENT OF ABC TRANSPORTER FOR NATURAL AMINO ACIDS-RELATED"/>
    <property type="match status" value="1"/>
</dbReference>
<evidence type="ECO:0000313" key="8">
    <source>
        <dbReference type="EMBL" id="RLE50037.1"/>
    </source>
</evidence>
<evidence type="ECO:0000256" key="1">
    <source>
        <dbReference type="ARBA" id="ARBA00022448"/>
    </source>
</evidence>
<evidence type="ECO:0000256" key="2">
    <source>
        <dbReference type="ARBA" id="ARBA00022741"/>
    </source>
</evidence>
<dbReference type="SMART" id="SM00382">
    <property type="entry name" value="AAA"/>
    <property type="match status" value="1"/>
</dbReference>
<keyword evidence="2" id="KW-0547">Nucleotide-binding</keyword>
<dbReference type="GO" id="GO:0005886">
    <property type="term" value="C:plasma membrane"/>
    <property type="evidence" value="ECO:0007669"/>
    <property type="project" value="TreeGrafter"/>
</dbReference>
<dbReference type="InterPro" id="IPR051120">
    <property type="entry name" value="ABC_AA/LPS_Transport"/>
</dbReference>
<feature type="domain" description="ABC transporter" evidence="7">
    <location>
        <begin position="10"/>
        <end position="254"/>
    </location>
</feature>
<reference evidence="8 9" key="1">
    <citation type="submission" date="2018-06" db="EMBL/GenBank/DDBJ databases">
        <title>Extensive metabolic versatility and redundancy in microbially diverse, dynamic hydrothermal sediments.</title>
        <authorList>
            <person name="Dombrowski N."/>
            <person name="Teske A."/>
            <person name="Baker B.J."/>
        </authorList>
    </citation>
    <scope>NUCLEOTIDE SEQUENCE [LARGE SCALE GENOMIC DNA]</scope>
    <source>
        <strain evidence="8">B30_G17</strain>
    </source>
</reference>
<dbReference type="CDD" id="cd03219">
    <property type="entry name" value="ABC_Mj1267_LivG_branched"/>
    <property type="match status" value="1"/>
</dbReference>
<evidence type="ECO:0000259" key="7">
    <source>
        <dbReference type="PROSITE" id="PS50893"/>
    </source>
</evidence>
<dbReference type="Pfam" id="PF00005">
    <property type="entry name" value="ABC_tran"/>
    <property type="match status" value="1"/>
</dbReference>
<dbReference type="Pfam" id="PF12399">
    <property type="entry name" value="BCA_ABC_TP_C"/>
    <property type="match status" value="1"/>
</dbReference>
<dbReference type="PANTHER" id="PTHR45772:SF9">
    <property type="entry name" value="CONSERVED COMPONENT OF ABC TRANSPORTER FOR NATURAL AMINO ACIDS"/>
    <property type="match status" value="1"/>
</dbReference>
<dbReference type="GO" id="GO:0006865">
    <property type="term" value="P:amino acid transport"/>
    <property type="evidence" value="ECO:0007669"/>
    <property type="project" value="UniProtKB-KW"/>
</dbReference>
<keyword evidence="4" id="KW-0029">Amino-acid transport</keyword>
<evidence type="ECO:0000256" key="6">
    <source>
        <dbReference type="ARBA" id="ARBA00072811"/>
    </source>
</evidence>
<proteinExistence type="predicted"/>
<organism evidence="8 9">
    <name type="scientific">Thermoproteota archaeon</name>
    <dbReference type="NCBI Taxonomy" id="2056631"/>
    <lineage>
        <taxon>Archaea</taxon>
        <taxon>Thermoproteota</taxon>
    </lineage>
</organism>
<evidence type="ECO:0000256" key="5">
    <source>
        <dbReference type="ARBA" id="ARBA00056071"/>
    </source>
</evidence>
<dbReference type="AlphaFoldDB" id="A0A497ES25"/>
<accession>A0A497ES25</accession>
<keyword evidence="3 8" id="KW-0067">ATP-binding</keyword>
<dbReference type="InterPro" id="IPR003439">
    <property type="entry name" value="ABC_transporter-like_ATP-bd"/>
</dbReference>
<comment type="caution">
    <text evidence="8">The sequence shown here is derived from an EMBL/GenBank/DDBJ whole genome shotgun (WGS) entry which is preliminary data.</text>
</comment>
<keyword evidence="1" id="KW-0813">Transport</keyword>
<evidence type="ECO:0000313" key="9">
    <source>
        <dbReference type="Proteomes" id="UP000281962"/>
    </source>
</evidence>
<dbReference type="InterPro" id="IPR032823">
    <property type="entry name" value="BCA_ABC_TP_C"/>
</dbReference>
<comment type="function">
    <text evidence="5">Probable component of a branched-chain amino-acid transport system.</text>
</comment>
<dbReference type="EMBL" id="QMQY01000075">
    <property type="protein sequence ID" value="RLE50037.1"/>
    <property type="molecule type" value="Genomic_DNA"/>
</dbReference>
<dbReference type="GO" id="GO:0005524">
    <property type="term" value="F:ATP binding"/>
    <property type="evidence" value="ECO:0007669"/>
    <property type="project" value="UniProtKB-KW"/>
</dbReference>
<protein>
    <recommendedName>
        <fullName evidence="6">Probable branched-chain amino acid transport ATP-binding protein LivG</fullName>
    </recommendedName>
</protein>
<dbReference type="Proteomes" id="UP000281962">
    <property type="component" value="Unassembled WGS sequence"/>
</dbReference>
<dbReference type="SUPFAM" id="SSF52540">
    <property type="entry name" value="P-loop containing nucleoside triphosphate hydrolases"/>
    <property type="match status" value="1"/>
</dbReference>
<dbReference type="InterPro" id="IPR003593">
    <property type="entry name" value="AAA+_ATPase"/>
</dbReference>
<dbReference type="GO" id="GO:0016887">
    <property type="term" value="F:ATP hydrolysis activity"/>
    <property type="evidence" value="ECO:0007669"/>
    <property type="project" value="InterPro"/>
</dbReference>
<name>A0A497ES25_9CREN</name>
<gene>
    <name evidence="8" type="ORF">DRJ21_01995</name>
</gene>
<dbReference type="Gene3D" id="3.40.50.300">
    <property type="entry name" value="P-loop containing nucleotide triphosphate hydrolases"/>
    <property type="match status" value="1"/>
</dbReference>
<evidence type="ECO:0000256" key="3">
    <source>
        <dbReference type="ARBA" id="ARBA00022840"/>
    </source>
</evidence>
<evidence type="ECO:0000256" key="4">
    <source>
        <dbReference type="ARBA" id="ARBA00022970"/>
    </source>
</evidence>
<dbReference type="PROSITE" id="PS50893">
    <property type="entry name" value="ABC_TRANSPORTER_2"/>
    <property type="match status" value="1"/>
</dbReference>
<dbReference type="FunFam" id="3.40.50.300:FF:000421">
    <property type="entry name" value="Branched-chain amino acid ABC transporter ATP-binding protein"/>
    <property type="match status" value="1"/>
</dbReference>
<dbReference type="InterPro" id="IPR027417">
    <property type="entry name" value="P-loop_NTPase"/>
</dbReference>
<sequence length="255" mass="28336">MESSKGEYILMTKDLVKAFGGLVAVNHVNLKVKRGTITMLMGPNGAGKTTFVNVCTGVLKPDSGKVYFNGLDITGWPSHKIYSAGFVRTFQIPQPFQSLTVLENVLVALKSKGENPIKAPIKGFWEKEEEENIRKAFRILCRVGLEDWWDMEAYRLGGGQLKMLEIARALATGAKLIALDEPIGGVDPVYADSILSYVRKIKEDLKISFLLIEHRIDIALPYADYVYVMDRGRVIAEGLPDEVSNNPKVIEVYIG</sequence>